<dbReference type="InterPro" id="IPR001314">
    <property type="entry name" value="Peptidase_S1A"/>
</dbReference>
<evidence type="ECO:0000256" key="3">
    <source>
        <dbReference type="PROSITE-ProRule" id="PRU00090"/>
    </source>
</evidence>
<keyword evidence="6" id="KW-0645">Protease</keyword>
<feature type="disulfide bond" evidence="4">
    <location>
        <begin position="976"/>
        <end position="991"/>
    </location>
</feature>
<feature type="region of interest" description="Disordered" evidence="7">
    <location>
        <begin position="575"/>
        <end position="618"/>
    </location>
</feature>
<dbReference type="SUPFAM" id="SSF50494">
    <property type="entry name" value="Trypsin-like serine proteases"/>
    <property type="match status" value="1"/>
</dbReference>
<keyword evidence="2 4" id="KW-1015">Disulfide bond</keyword>
<dbReference type="PROSITE" id="PS00135">
    <property type="entry name" value="TRYPSIN_SER"/>
    <property type="match status" value="1"/>
</dbReference>
<feature type="compositionally biased region" description="Low complexity" evidence="7">
    <location>
        <begin position="580"/>
        <end position="592"/>
    </location>
</feature>
<evidence type="ECO:0000259" key="8">
    <source>
        <dbReference type="PROSITE" id="PS50038"/>
    </source>
</evidence>
<feature type="domain" description="FZ" evidence="8">
    <location>
        <begin position="769"/>
        <end position="907"/>
    </location>
</feature>
<dbReference type="Gene3D" id="4.10.400.10">
    <property type="entry name" value="Low-density Lipoprotein Receptor"/>
    <property type="match status" value="2"/>
</dbReference>
<feature type="region of interest" description="Disordered" evidence="7">
    <location>
        <begin position="357"/>
        <end position="535"/>
    </location>
</feature>
<keyword evidence="6" id="KW-0378">Hydrolase</keyword>
<name>A0AAD4JZ65_9MUSC</name>
<dbReference type="SUPFAM" id="SSF63501">
    <property type="entry name" value="Frizzled cysteine-rich domain"/>
    <property type="match status" value="1"/>
</dbReference>
<dbReference type="PROSITE" id="PS50287">
    <property type="entry name" value="SRCR_2"/>
    <property type="match status" value="1"/>
</dbReference>
<feature type="region of interest" description="Disordered" evidence="7">
    <location>
        <begin position="269"/>
        <end position="332"/>
    </location>
</feature>
<keyword evidence="6" id="KW-0720">Serine protease</keyword>
<dbReference type="GO" id="GO:0005886">
    <property type="term" value="C:plasma membrane"/>
    <property type="evidence" value="ECO:0007669"/>
    <property type="project" value="UniProtKB-SubCell"/>
</dbReference>
<dbReference type="CDD" id="cd00112">
    <property type="entry name" value="LDLa"/>
    <property type="match status" value="2"/>
</dbReference>
<dbReference type="SMART" id="SM00020">
    <property type="entry name" value="Tryp_SPc"/>
    <property type="match status" value="1"/>
</dbReference>
<evidence type="ECO:0000313" key="12">
    <source>
        <dbReference type="Proteomes" id="UP001200034"/>
    </source>
</evidence>
<dbReference type="FunFam" id="1.10.2000.10:FF:000019">
    <property type="entry name" value="Corin, isoform B"/>
    <property type="match status" value="1"/>
</dbReference>
<dbReference type="PROSITE" id="PS50038">
    <property type="entry name" value="FZ"/>
    <property type="match status" value="1"/>
</dbReference>
<dbReference type="CDD" id="cd07066">
    <property type="entry name" value="CRD_FZ"/>
    <property type="match status" value="1"/>
</dbReference>
<dbReference type="InterPro" id="IPR018114">
    <property type="entry name" value="TRYPSIN_HIS"/>
</dbReference>
<evidence type="ECO:0000259" key="10">
    <source>
        <dbReference type="PROSITE" id="PS50287"/>
    </source>
</evidence>
<dbReference type="PRINTS" id="PR00722">
    <property type="entry name" value="CHYMOTRYPSIN"/>
</dbReference>
<dbReference type="Pfam" id="PF01392">
    <property type="entry name" value="Fz"/>
    <property type="match status" value="1"/>
</dbReference>
<reference evidence="11" key="1">
    <citation type="journal article" date="2021" name="Mol. Ecol. Resour.">
        <title>Phylogenomic analyses of the genus Drosophila reveals genomic signals of climate adaptation.</title>
        <authorList>
            <person name="Li F."/>
            <person name="Rane R.V."/>
            <person name="Luria V."/>
            <person name="Xiong Z."/>
            <person name="Chen J."/>
            <person name="Li Z."/>
            <person name="Catullo R.A."/>
            <person name="Griffin P.C."/>
            <person name="Schiffer M."/>
            <person name="Pearce S."/>
            <person name="Lee S.F."/>
            <person name="McElroy K."/>
            <person name="Stocker A."/>
            <person name="Shirriffs J."/>
            <person name="Cockerell F."/>
            <person name="Coppin C."/>
            <person name="Sgro C.M."/>
            <person name="Karger A."/>
            <person name="Cain J.W."/>
            <person name="Weber J.A."/>
            <person name="Santpere G."/>
            <person name="Kirschner M.W."/>
            <person name="Hoffmann A.A."/>
            <person name="Oakeshott J.G."/>
            <person name="Zhang G."/>
        </authorList>
    </citation>
    <scope>NUCLEOTIDE SEQUENCE</scope>
    <source>
        <strain evidence="11">BGI-SZ-2011g</strain>
    </source>
</reference>
<dbReference type="PANTHER" id="PTHR24252">
    <property type="entry name" value="ACROSIN-RELATED"/>
    <property type="match status" value="1"/>
</dbReference>
<dbReference type="Proteomes" id="UP001200034">
    <property type="component" value="Unassembled WGS sequence"/>
</dbReference>
<feature type="disulfide bond" evidence="4">
    <location>
        <begin position="964"/>
        <end position="982"/>
    </location>
</feature>
<feature type="compositionally biased region" description="Basic and acidic residues" evidence="7">
    <location>
        <begin position="17"/>
        <end position="33"/>
    </location>
</feature>
<dbReference type="SMART" id="SM00192">
    <property type="entry name" value="LDLa"/>
    <property type="match status" value="2"/>
</dbReference>
<dbReference type="FunFam" id="2.40.10.10:FF:000151">
    <property type="entry name" value="Corin, isoform B"/>
    <property type="match status" value="1"/>
</dbReference>
<dbReference type="InterPro" id="IPR036790">
    <property type="entry name" value="Frizzled_dom_sf"/>
</dbReference>
<feature type="disulfide bond" evidence="4">
    <location>
        <begin position="927"/>
        <end position="945"/>
    </location>
</feature>
<dbReference type="InterPro" id="IPR002172">
    <property type="entry name" value="LDrepeatLR_classA_rpt"/>
</dbReference>
<dbReference type="GO" id="GO:0006508">
    <property type="term" value="P:proteolysis"/>
    <property type="evidence" value="ECO:0007669"/>
    <property type="project" value="UniProtKB-KW"/>
</dbReference>
<feature type="region of interest" description="Disordered" evidence="7">
    <location>
        <begin position="187"/>
        <end position="212"/>
    </location>
</feature>
<dbReference type="Gene3D" id="1.10.2000.10">
    <property type="entry name" value="Frizzled cysteine-rich domain"/>
    <property type="match status" value="1"/>
</dbReference>
<feature type="compositionally biased region" description="Low complexity" evidence="7">
    <location>
        <begin position="357"/>
        <end position="376"/>
    </location>
</feature>
<gene>
    <name evidence="11" type="ORF">KR093_002934</name>
</gene>
<feature type="disulfide bond" evidence="3">
    <location>
        <begin position="868"/>
        <end position="892"/>
    </location>
</feature>
<dbReference type="EMBL" id="JAJJHW010002585">
    <property type="protein sequence ID" value="KAH8370277.1"/>
    <property type="molecule type" value="Genomic_DNA"/>
</dbReference>
<dbReference type="InterPro" id="IPR001254">
    <property type="entry name" value="Trypsin_dom"/>
</dbReference>
<dbReference type="InterPro" id="IPR043504">
    <property type="entry name" value="Peptidase_S1_PA_chymotrypsin"/>
</dbReference>
<evidence type="ECO:0000256" key="7">
    <source>
        <dbReference type="SAM" id="MobiDB-lite"/>
    </source>
</evidence>
<dbReference type="GO" id="GO:0004252">
    <property type="term" value="F:serine-type endopeptidase activity"/>
    <property type="evidence" value="ECO:0007669"/>
    <property type="project" value="InterPro"/>
</dbReference>
<dbReference type="InterPro" id="IPR033116">
    <property type="entry name" value="TRYPSIN_SER"/>
</dbReference>
<dbReference type="PROSITE" id="PS50240">
    <property type="entry name" value="TRYPSIN_DOM"/>
    <property type="match status" value="1"/>
</dbReference>
<dbReference type="InterPro" id="IPR020067">
    <property type="entry name" value="Frizzled_dom"/>
</dbReference>
<dbReference type="Gene3D" id="2.40.10.10">
    <property type="entry name" value="Trypsin-like serine proteases"/>
    <property type="match status" value="1"/>
</dbReference>
<dbReference type="InterPro" id="IPR001190">
    <property type="entry name" value="SRCR"/>
</dbReference>
<feature type="region of interest" description="Disordered" evidence="7">
    <location>
        <begin position="1385"/>
        <end position="1417"/>
    </location>
</feature>
<comment type="caution">
    <text evidence="5">Lacks conserved residue(s) required for the propagation of feature annotation.</text>
</comment>
<feature type="compositionally biased region" description="Low complexity" evidence="7">
    <location>
        <begin position="401"/>
        <end position="454"/>
    </location>
</feature>
<proteinExistence type="predicted"/>
<evidence type="ECO:0000313" key="11">
    <source>
        <dbReference type="EMBL" id="KAH8370277.1"/>
    </source>
</evidence>
<evidence type="ECO:0000256" key="5">
    <source>
        <dbReference type="PROSITE-ProRule" id="PRU00196"/>
    </source>
</evidence>
<protein>
    <recommendedName>
        <fullName evidence="13">Atrial natriuretic peptide-converting enzyme</fullName>
    </recommendedName>
</protein>
<comment type="caution">
    <text evidence="11">The sequence shown here is derived from an EMBL/GenBank/DDBJ whole genome shotgun (WGS) entry which is preliminary data.</text>
</comment>
<feature type="compositionally biased region" description="Basic and acidic residues" evidence="7">
    <location>
        <begin position="1406"/>
        <end position="1417"/>
    </location>
</feature>
<dbReference type="Pfam" id="PF00057">
    <property type="entry name" value="Ldl_recept_a"/>
    <property type="match status" value="2"/>
</dbReference>
<evidence type="ECO:0000256" key="6">
    <source>
        <dbReference type="RuleBase" id="RU363034"/>
    </source>
</evidence>
<dbReference type="PROSITE" id="PS00134">
    <property type="entry name" value="TRYPSIN_HIS"/>
    <property type="match status" value="1"/>
</dbReference>
<feature type="region of interest" description="Disordered" evidence="7">
    <location>
        <begin position="1"/>
        <end position="35"/>
    </location>
</feature>
<dbReference type="CDD" id="cd00190">
    <property type="entry name" value="Tryp_SPc"/>
    <property type="match status" value="1"/>
</dbReference>
<evidence type="ECO:0000259" key="9">
    <source>
        <dbReference type="PROSITE" id="PS50240"/>
    </source>
</evidence>
<evidence type="ECO:0000256" key="4">
    <source>
        <dbReference type="PROSITE-ProRule" id="PRU00124"/>
    </source>
</evidence>
<dbReference type="SUPFAM" id="SSF57424">
    <property type="entry name" value="LDL receptor-like module"/>
    <property type="match status" value="2"/>
</dbReference>
<comment type="subcellular location">
    <subcellularLocation>
        <location evidence="1">Cell membrane</location>
        <topology evidence="1">Single-pass membrane protein</topology>
    </subcellularLocation>
</comment>
<dbReference type="PANTHER" id="PTHR24252:SF11">
    <property type="entry name" value="ATRIAL NATRIURETIC PEPTIDE-CONVERTING ENZYME ISOFORM X1"/>
    <property type="match status" value="1"/>
</dbReference>
<feature type="disulfide bond" evidence="4">
    <location>
        <begin position="957"/>
        <end position="969"/>
    </location>
</feature>
<feature type="compositionally biased region" description="Low complexity" evidence="7">
    <location>
        <begin position="601"/>
        <end position="615"/>
    </location>
</feature>
<feature type="domain" description="Peptidase S1" evidence="9">
    <location>
        <begin position="1116"/>
        <end position="1360"/>
    </location>
</feature>
<dbReference type="SMART" id="SM00063">
    <property type="entry name" value="FRI"/>
    <property type="match status" value="1"/>
</dbReference>
<sequence length="1417" mass="154616">MNALDMNKQFLSVTQDPHSHSSDGQRNRTRSERASSLALPLNSLLDFYDKQQEQCKSVTLLPLPSTGSSIVRRHSSHYYPMLEDKQKPQANAELLVNMSDAKYCKSAALPATAAAGAAPLAAVAASKHHQQLVRVDTPVTPPPPIPRRLMRAKCGWQTNDGCQDAASSNVFVYPQPTAHVAMEGHAHGHHAHAHAHGHHAHGHGHGHGHGGQSALLVDIAARPAYADADGISDDDRMSLENSVFDESLTSTPVKVAGYHSSRYAMAGHVAKRAQRSSSSTVDSAYGSSSGAHSERFASSSTSVDFRSRFSSVDTQSSLDEKPMGGSIDSPLAKDTCRLERAALNDVMHKLNNNLYATSNSSSSSGSHMTSNNNNSNGKLPTVPARKLPQLPTKLPPPPAPAAKSCSSSCNSSSDCGGKETTTSGSSVPASASTSSAGSGSSTISSATMSSTSVSLNAGPPPAASTKRPGPPEPPLRNLNSFESMDTLPKVHAQPPLTVRNKLSRNKPPPIVYPKLQQRQDSTLSSDSYSISSSPGYSSKLMETPLLAAAQNSRKCTAPGVVQRQPLMDLAPARFGIGGQSTPTSTSTSTSTPARGKLNFRQDSTISSDSFSQTSSPGYNPKLMEAPLLPSLSAKRLCSAPAPIVCRQGVQHEPIEELEPPQTLSPLNKCNNATPSSLQTIVRFQNGAPHTMSLQHQQIINRRKSSNPYITNGRLKFRLFQILINAFALLAIAGGLAAYFNAYPTIKFVNKTIINTIHVEDTWRSFGKNPAPGTCLPIIVKFCQGPQIPYNYTVFPNYIGHFGQIETQVVIMSPSARQSINQSHPQDLESYEALVDVRCYELVSLFLCTLFVPKCGQNGATVPPCKTLCTETMRRCGFFFDVFGLSLPEYLNCKLFKDFSSAEDCVGLDEVRDVMTSSANPQCDGFLCDQNRCLPNEYVCDGHLDCMDQKDESSCTRCQEGEIYCGDDRCITTNHICDGVNDCPYAQDERNCLRLSERNGDVGSGVLEVYRMKKRQWMPACVKNWDRAVSPSAVCSILGYSSVNATSVVTQRTHRPLLASVNVSTDIWKLYAKRRSTLMQEFANCRQTEDYPIAELTCSNFECGKVKRGRQRPSRRIIGGDKANPGNWPFLAAILGGPEKVFYCAGVLISDQWVLTASHCVGNHTVIDLEDWTIQLGVTRRNSFTYTAQKVKVKTVIPHPQYNMAIAHDNDIALFQLATRVAFHEHLLPVCLPPPNVKMLRPEQLCTVIGWGKRDDKDPKSTYEYIINEVQVPVITRNQCDEWLDNLTVSDGMVCAGYDDGGKDACQGDSGGPLLCPYPGEKDRWFVGGIVSWGIMCAHPKLPGVYANVIKYVPWIHEQIQKHSRPVSEEPILKYDLHPGGPDILSKLSTGPVRKRKPYNYHNGKPKGIDFYDSEERK</sequence>
<dbReference type="InterPro" id="IPR036055">
    <property type="entry name" value="LDL_receptor-like_sf"/>
</dbReference>
<dbReference type="PROSITE" id="PS50068">
    <property type="entry name" value="LDLRA_2"/>
    <property type="match status" value="2"/>
</dbReference>
<feature type="domain" description="SRCR" evidence="10">
    <location>
        <begin position="992"/>
        <end position="1102"/>
    </location>
</feature>
<dbReference type="Pfam" id="PF00089">
    <property type="entry name" value="Trypsin"/>
    <property type="match status" value="1"/>
</dbReference>
<feature type="disulfide bond" evidence="4">
    <location>
        <begin position="939"/>
        <end position="954"/>
    </location>
</feature>
<dbReference type="Pfam" id="PF15494">
    <property type="entry name" value="SRCR_2"/>
    <property type="match status" value="1"/>
</dbReference>
<evidence type="ECO:0000256" key="2">
    <source>
        <dbReference type="ARBA" id="ARBA00023157"/>
    </source>
</evidence>
<feature type="compositionally biased region" description="Polar residues" evidence="7">
    <location>
        <begin position="275"/>
        <end position="317"/>
    </location>
</feature>
<feature type="compositionally biased region" description="Pro residues" evidence="7">
    <location>
        <begin position="458"/>
        <end position="474"/>
    </location>
</feature>
<evidence type="ECO:0000256" key="1">
    <source>
        <dbReference type="ARBA" id="ARBA00004162"/>
    </source>
</evidence>
<organism evidence="11 12">
    <name type="scientific">Drosophila rubida</name>
    <dbReference type="NCBI Taxonomy" id="30044"/>
    <lineage>
        <taxon>Eukaryota</taxon>
        <taxon>Metazoa</taxon>
        <taxon>Ecdysozoa</taxon>
        <taxon>Arthropoda</taxon>
        <taxon>Hexapoda</taxon>
        <taxon>Insecta</taxon>
        <taxon>Pterygota</taxon>
        <taxon>Neoptera</taxon>
        <taxon>Endopterygota</taxon>
        <taxon>Diptera</taxon>
        <taxon>Brachycera</taxon>
        <taxon>Muscomorpha</taxon>
        <taxon>Ephydroidea</taxon>
        <taxon>Drosophilidae</taxon>
        <taxon>Drosophila</taxon>
    </lineage>
</organism>
<accession>A0AAD4JZ65</accession>
<feature type="compositionally biased region" description="Basic residues" evidence="7">
    <location>
        <begin position="187"/>
        <end position="208"/>
    </location>
</feature>
<dbReference type="SMART" id="SM00202">
    <property type="entry name" value="SR"/>
    <property type="match status" value="1"/>
</dbReference>
<dbReference type="InterPro" id="IPR009003">
    <property type="entry name" value="Peptidase_S1_PA"/>
</dbReference>
<keyword evidence="12" id="KW-1185">Reference proteome</keyword>
<evidence type="ECO:0008006" key="13">
    <source>
        <dbReference type="Google" id="ProtNLM"/>
    </source>
</evidence>
<feature type="compositionally biased region" description="Low complexity" evidence="7">
    <location>
        <begin position="521"/>
        <end position="535"/>
    </location>
</feature>